<gene>
    <name evidence="1" type="ORF">BaRGS_00006138</name>
</gene>
<dbReference type="EMBL" id="JACVVK020000025">
    <property type="protein sequence ID" value="KAK7502563.1"/>
    <property type="molecule type" value="Genomic_DNA"/>
</dbReference>
<evidence type="ECO:0000313" key="1">
    <source>
        <dbReference type="EMBL" id="KAK7502563.1"/>
    </source>
</evidence>
<protein>
    <submittedName>
        <fullName evidence="1">Uncharacterized protein</fullName>
    </submittedName>
</protein>
<sequence>MPSLLNIQPITTCQEYRSPKLLTDSLNDWLGFLYLGTHSYSCRTVFWQPCYGIGWDPSTMGCTTIPTELSSFVRSKAISSCVIVAVWCIDEVAKDLIWIRIKQRQPSTAAANTVL</sequence>
<accession>A0ABD0LTW2</accession>
<name>A0ABD0LTW2_9CAEN</name>
<reference evidence="1 2" key="1">
    <citation type="journal article" date="2023" name="Sci. Data">
        <title>Genome assembly of the Korean intertidal mud-creeper Batillaria attramentaria.</title>
        <authorList>
            <person name="Patra A.K."/>
            <person name="Ho P.T."/>
            <person name="Jun S."/>
            <person name="Lee S.J."/>
            <person name="Kim Y."/>
            <person name="Won Y.J."/>
        </authorList>
    </citation>
    <scope>NUCLEOTIDE SEQUENCE [LARGE SCALE GENOMIC DNA]</scope>
    <source>
        <strain evidence="1">Wonlab-2016</strain>
    </source>
</reference>
<comment type="caution">
    <text evidence="1">The sequence shown here is derived from an EMBL/GenBank/DDBJ whole genome shotgun (WGS) entry which is preliminary data.</text>
</comment>
<organism evidence="1 2">
    <name type="scientific">Batillaria attramentaria</name>
    <dbReference type="NCBI Taxonomy" id="370345"/>
    <lineage>
        <taxon>Eukaryota</taxon>
        <taxon>Metazoa</taxon>
        <taxon>Spiralia</taxon>
        <taxon>Lophotrochozoa</taxon>
        <taxon>Mollusca</taxon>
        <taxon>Gastropoda</taxon>
        <taxon>Caenogastropoda</taxon>
        <taxon>Sorbeoconcha</taxon>
        <taxon>Cerithioidea</taxon>
        <taxon>Batillariidae</taxon>
        <taxon>Batillaria</taxon>
    </lineage>
</organism>
<dbReference type="Proteomes" id="UP001519460">
    <property type="component" value="Unassembled WGS sequence"/>
</dbReference>
<proteinExistence type="predicted"/>
<keyword evidence="2" id="KW-1185">Reference proteome</keyword>
<dbReference type="AlphaFoldDB" id="A0ABD0LTW2"/>
<evidence type="ECO:0000313" key="2">
    <source>
        <dbReference type="Proteomes" id="UP001519460"/>
    </source>
</evidence>